<feature type="non-terminal residue" evidence="3">
    <location>
        <position position="204"/>
    </location>
</feature>
<feature type="domain" description="Sugar fermentation stimulation protein C-terminal" evidence="1">
    <location>
        <begin position="84"/>
        <end position="203"/>
    </location>
</feature>
<accession>A0A0R2SE85</accession>
<dbReference type="PANTHER" id="PTHR30545">
    <property type="entry name" value="SUGAR FERMENTATION STIMULATION PROTEIN A"/>
    <property type="match status" value="1"/>
</dbReference>
<dbReference type="InterPro" id="IPR005224">
    <property type="entry name" value="SfsA"/>
</dbReference>
<dbReference type="InterPro" id="IPR041465">
    <property type="entry name" value="SfsA_N"/>
</dbReference>
<evidence type="ECO:0008006" key="5">
    <source>
        <dbReference type="Google" id="ProtNLM"/>
    </source>
</evidence>
<reference evidence="3 4" key="1">
    <citation type="submission" date="2015-10" db="EMBL/GenBank/DDBJ databases">
        <title>Metagenome-Assembled Genomes uncover a global brackish microbiome.</title>
        <authorList>
            <person name="Hugerth L.W."/>
            <person name="Larsson J."/>
            <person name="Alneberg J."/>
            <person name="Lindh M.V."/>
            <person name="Legrand C."/>
            <person name="Pinhassi J."/>
            <person name="Andersson A.F."/>
        </authorList>
    </citation>
    <scope>NUCLEOTIDE SEQUENCE [LARGE SCALE GENOMIC DNA]</scope>
    <source>
        <strain evidence="3">BACL4 MAG-120507-bin80</strain>
    </source>
</reference>
<dbReference type="Proteomes" id="UP000051934">
    <property type="component" value="Unassembled WGS sequence"/>
</dbReference>
<dbReference type="InterPro" id="IPR040452">
    <property type="entry name" value="SfsA_C"/>
</dbReference>
<organism evidence="3 4">
    <name type="scientific">OM182 bacterium BACL3 MAG-120507-bin80</name>
    <dbReference type="NCBI Taxonomy" id="1655577"/>
    <lineage>
        <taxon>Bacteria</taxon>
        <taxon>Pseudomonadati</taxon>
        <taxon>Pseudomonadota</taxon>
        <taxon>Gammaproteobacteria</taxon>
        <taxon>OMG group</taxon>
        <taxon>OM182 clade</taxon>
    </lineage>
</organism>
<dbReference type="NCBIfam" id="TIGR00230">
    <property type="entry name" value="sfsA"/>
    <property type="match status" value="1"/>
</dbReference>
<dbReference type="Pfam" id="PF03749">
    <property type="entry name" value="SfsA"/>
    <property type="match status" value="1"/>
</dbReference>
<dbReference type="Pfam" id="PF17746">
    <property type="entry name" value="SfsA_N"/>
    <property type="match status" value="1"/>
</dbReference>
<dbReference type="GO" id="GO:0003677">
    <property type="term" value="F:DNA binding"/>
    <property type="evidence" value="ECO:0007669"/>
    <property type="project" value="InterPro"/>
</dbReference>
<dbReference type="Gene3D" id="2.40.50.580">
    <property type="match status" value="1"/>
</dbReference>
<evidence type="ECO:0000313" key="4">
    <source>
        <dbReference type="Proteomes" id="UP000051934"/>
    </source>
</evidence>
<dbReference type="PANTHER" id="PTHR30545:SF2">
    <property type="entry name" value="SUGAR FERMENTATION STIMULATION PROTEIN A"/>
    <property type="match status" value="1"/>
</dbReference>
<feature type="domain" description="SfsA N-terminal OB" evidence="2">
    <location>
        <begin position="13"/>
        <end position="80"/>
    </location>
</feature>
<dbReference type="EMBL" id="LIBB01000031">
    <property type="protein sequence ID" value="KRO73076.1"/>
    <property type="molecule type" value="Genomic_DNA"/>
</dbReference>
<protein>
    <recommendedName>
        <fullName evidence="5">Sugar fermentation stimulation protein homolog</fullName>
    </recommendedName>
</protein>
<dbReference type="HAMAP" id="MF_00095">
    <property type="entry name" value="SfsA"/>
    <property type="match status" value="1"/>
</dbReference>
<evidence type="ECO:0000313" key="3">
    <source>
        <dbReference type="EMBL" id="KRO73076.1"/>
    </source>
</evidence>
<gene>
    <name evidence="3" type="ORF">ABR69_05285</name>
</gene>
<evidence type="ECO:0000259" key="1">
    <source>
        <dbReference type="Pfam" id="PF03749"/>
    </source>
</evidence>
<dbReference type="Gene3D" id="3.40.1350.60">
    <property type="match status" value="1"/>
</dbReference>
<dbReference type="FunFam" id="2.40.50.580:FF:000001">
    <property type="entry name" value="Sugar fermentation stimulation protein A"/>
    <property type="match status" value="1"/>
</dbReference>
<dbReference type="AlphaFoldDB" id="A0A0R2SE85"/>
<name>A0A0R2SE85_9GAMM</name>
<evidence type="ECO:0000259" key="2">
    <source>
        <dbReference type="Pfam" id="PF17746"/>
    </source>
</evidence>
<comment type="caution">
    <text evidence="3">The sequence shown here is derived from an EMBL/GenBank/DDBJ whole genome shotgun (WGS) entry which is preliminary data.</text>
</comment>
<proteinExistence type="inferred from homology"/>
<dbReference type="CDD" id="cd22359">
    <property type="entry name" value="SfsA-like_bacterial"/>
    <property type="match status" value="1"/>
</dbReference>
<sequence>MIFEQPLQEATLLQRYKRFLADVKRPDGSEFTLHCPNTGSMTHCQGKGWRVWYTDSQNPKRKYACTWQLVEDADGCLIGINSALANKLVAEALDKGIIEELAGYSSRRTEVAYGERRSRIDFLLSCEGREECYVEVKSLTLKTENGVGVFPDAVTTRGQKHLQELMAEVARGNRAVLLFCVQHTGVERVSAARGVDPEYARLID</sequence>